<dbReference type="Proteomes" id="UP001596409">
    <property type="component" value="Unassembled WGS sequence"/>
</dbReference>
<keyword evidence="1" id="KW-0285">Flavoprotein</keyword>
<dbReference type="PANTHER" id="PTHR43408">
    <property type="entry name" value="FMN REDUCTASE (NADPH)"/>
    <property type="match status" value="1"/>
</dbReference>
<dbReference type="PANTHER" id="PTHR43408:SF1">
    <property type="entry name" value="FMN REDUCTASE (NADPH)"/>
    <property type="match status" value="1"/>
</dbReference>
<dbReference type="SUPFAM" id="SSF52218">
    <property type="entry name" value="Flavoproteins"/>
    <property type="match status" value="1"/>
</dbReference>
<keyword evidence="6" id="KW-1185">Reference proteome</keyword>
<keyword evidence="2" id="KW-0288">FMN</keyword>
<evidence type="ECO:0000256" key="3">
    <source>
        <dbReference type="ARBA" id="ARBA00023002"/>
    </source>
</evidence>
<feature type="domain" description="NADPH-dependent FMN reductase-like" evidence="4">
    <location>
        <begin position="1"/>
        <end position="140"/>
    </location>
</feature>
<evidence type="ECO:0000259" key="4">
    <source>
        <dbReference type="Pfam" id="PF03358"/>
    </source>
</evidence>
<gene>
    <name evidence="5" type="ORF">ACFQMH_22745</name>
</gene>
<evidence type="ECO:0000256" key="2">
    <source>
        <dbReference type="ARBA" id="ARBA00022643"/>
    </source>
</evidence>
<organism evidence="5 6">
    <name type="scientific">Streptomyces viridiviolaceus</name>
    <dbReference type="NCBI Taxonomy" id="68282"/>
    <lineage>
        <taxon>Bacteria</taxon>
        <taxon>Bacillati</taxon>
        <taxon>Actinomycetota</taxon>
        <taxon>Actinomycetes</taxon>
        <taxon>Kitasatosporales</taxon>
        <taxon>Streptomycetaceae</taxon>
        <taxon>Streptomyces</taxon>
    </lineage>
</organism>
<dbReference type="EC" id="1.-.-.-" evidence="5"/>
<dbReference type="GO" id="GO:0016491">
    <property type="term" value="F:oxidoreductase activity"/>
    <property type="evidence" value="ECO:0007669"/>
    <property type="project" value="UniProtKB-KW"/>
</dbReference>
<dbReference type="Gene3D" id="3.40.50.360">
    <property type="match status" value="1"/>
</dbReference>
<dbReference type="InterPro" id="IPR051814">
    <property type="entry name" value="NAD(P)H-dep_FMN_reductase"/>
</dbReference>
<dbReference type="RefSeq" id="WP_189876339.1">
    <property type="nucleotide sequence ID" value="NZ_BMWA01000020.1"/>
</dbReference>
<reference evidence="6" key="1">
    <citation type="journal article" date="2019" name="Int. J. Syst. Evol. Microbiol.">
        <title>The Global Catalogue of Microorganisms (GCM) 10K type strain sequencing project: providing services to taxonomists for standard genome sequencing and annotation.</title>
        <authorList>
            <consortium name="The Broad Institute Genomics Platform"/>
            <consortium name="The Broad Institute Genome Sequencing Center for Infectious Disease"/>
            <person name="Wu L."/>
            <person name="Ma J."/>
        </authorList>
    </citation>
    <scope>NUCLEOTIDE SEQUENCE [LARGE SCALE GENOMIC DNA]</scope>
    <source>
        <strain evidence="6">JCM 4855</strain>
    </source>
</reference>
<dbReference type="InterPro" id="IPR029039">
    <property type="entry name" value="Flavoprotein-like_sf"/>
</dbReference>
<evidence type="ECO:0000313" key="6">
    <source>
        <dbReference type="Proteomes" id="UP001596409"/>
    </source>
</evidence>
<proteinExistence type="predicted"/>
<dbReference type="EMBL" id="JBHSYM010000048">
    <property type="protein sequence ID" value="MFC7014485.1"/>
    <property type="molecule type" value="Genomic_DNA"/>
</dbReference>
<dbReference type="Pfam" id="PF03358">
    <property type="entry name" value="FMN_red"/>
    <property type="match status" value="1"/>
</dbReference>
<evidence type="ECO:0000256" key="1">
    <source>
        <dbReference type="ARBA" id="ARBA00022630"/>
    </source>
</evidence>
<dbReference type="InterPro" id="IPR005025">
    <property type="entry name" value="FMN_Rdtase-like_dom"/>
</dbReference>
<accession>A0ABW2E2U1</accession>
<name>A0ABW2E2U1_9ACTN</name>
<protein>
    <submittedName>
        <fullName evidence="5">NADPH-dependent FMN reductase</fullName>
        <ecNumber evidence="5">1.-.-.-</ecNumber>
    </submittedName>
</protein>
<keyword evidence="3 5" id="KW-0560">Oxidoreductase</keyword>
<comment type="caution">
    <text evidence="5">The sequence shown here is derived from an EMBL/GenBank/DDBJ whole genome shotgun (WGS) entry which is preliminary data.</text>
</comment>
<sequence>MSVSVLVGNPRPGSRTLAAATLVAQRITGAEPDHVIDLAELGAALLGGDDPAVAEARATVQSSSLVVVGSPTFKATYSGLLKLFLDQFHGNTALEGVVALPFMLGGNPAHALAPETTLRPLLSELGAVCALPGLYLLDTAYATDPALGAYAQRWSPVVKRLTDQ</sequence>
<evidence type="ECO:0000313" key="5">
    <source>
        <dbReference type="EMBL" id="MFC7014485.1"/>
    </source>
</evidence>